<evidence type="ECO:0000256" key="2">
    <source>
        <dbReference type="ARBA" id="ARBA00022692"/>
    </source>
</evidence>
<evidence type="ECO:0000256" key="4">
    <source>
        <dbReference type="ARBA" id="ARBA00023136"/>
    </source>
</evidence>
<dbReference type="AlphaFoldDB" id="A0A1W6MVA0"/>
<keyword evidence="4 5" id="KW-0472">Membrane</keyword>
<keyword evidence="2 5" id="KW-0812">Transmembrane</keyword>
<comment type="similarity">
    <text evidence="5">Belongs to the UPF0391 family.</text>
</comment>
<evidence type="ECO:0000313" key="6">
    <source>
        <dbReference type="EMBL" id="ARN81514.1"/>
    </source>
</evidence>
<proteinExistence type="inferred from homology"/>
<gene>
    <name evidence="6" type="ORF">B1812_11010</name>
</gene>
<dbReference type="InterPro" id="IPR009760">
    <property type="entry name" value="DUF1328"/>
</dbReference>
<evidence type="ECO:0000313" key="7">
    <source>
        <dbReference type="Proteomes" id="UP000193978"/>
    </source>
</evidence>
<keyword evidence="7" id="KW-1185">Reference proteome</keyword>
<accession>A0A1W6MVA0</accession>
<keyword evidence="3 5" id="KW-1133">Transmembrane helix</keyword>
<feature type="transmembrane region" description="Helical" evidence="5">
    <location>
        <begin position="36"/>
        <end position="55"/>
    </location>
</feature>
<evidence type="ECO:0000256" key="1">
    <source>
        <dbReference type="ARBA" id="ARBA00022475"/>
    </source>
</evidence>
<dbReference type="GO" id="GO:0005886">
    <property type="term" value="C:plasma membrane"/>
    <property type="evidence" value="ECO:0007669"/>
    <property type="project" value="UniProtKB-UniRule"/>
</dbReference>
<dbReference type="PIRSF" id="PIRSF036466">
    <property type="entry name" value="UCP036466"/>
    <property type="match status" value="1"/>
</dbReference>
<reference evidence="6 7" key="1">
    <citation type="submission" date="2017-02" db="EMBL/GenBank/DDBJ databases">
        <authorList>
            <person name="Peterson S.W."/>
        </authorList>
    </citation>
    <scope>NUCLEOTIDE SEQUENCE [LARGE SCALE GENOMIC DNA]</scope>
    <source>
        <strain evidence="6 7">S285</strain>
    </source>
</reference>
<feature type="transmembrane region" description="Helical" evidence="5">
    <location>
        <begin position="6"/>
        <end position="24"/>
    </location>
</feature>
<dbReference type="Pfam" id="PF07043">
    <property type="entry name" value="DUF1328"/>
    <property type="match status" value="1"/>
</dbReference>
<organism evidence="6 7">
    <name type="scientific">Methylocystis bryophila</name>
    <dbReference type="NCBI Taxonomy" id="655015"/>
    <lineage>
        <taxon>Bacteria</taxon>
        <taxon>Pseudomonadati</taxon>
        <taxon>Pseudomonadota</taxon>
        <taxon>Alphaproteobacteria</taxon>
        <taxon>Hyphomicrobiales</taxon>
        <taxon>Methylocystaceae</taxon>
        <taxon>Methylocystis</taxon>
    </lineage>
</organism>
<evidence type="ECO:0000256" key="5">
    <source>
        <dbReference type="HAMAP-Rule" id="MF_01361"/>
    </source>
</evidence>
<comment type="caution">
    <text evidence="5">Lacks conserved residue(s) required for the propagation of feature annotation.</text>
</comment>
<protein>
    <recommendedName>
        <fullName evidence="5">UPF0391 membrane protein B1812_11010</fullName>
    </recommendedName>
</protein>
<sequence>MGNLLYWAVMFLIVGIIAAAFGFGGAAGTAVEAARILFWVAVVLFVISLIGGLVGRGRSL</sequence>
<name>A0A1W6MVA0_9HYPH</name>
<dbReference type="Proteomes" id="UP000193978">
    <property type="component" value="Chromosome"/>
</dbReference>
<dbReference type="HAMAP" id="MF_01361">
    <property type="entry name" value="UPF0391"/>
    <property type="match status" value="1"/>
</dbReference>
<dbReference type="EMBL" id="CP019948">
    <property type="protein sequence ID" value="ARN81514.1"/>
    <property type="molecule type" value="Genomic_DNA"/>
</dbReference>
<dbReference type="RefSeq" id="WP_085771627.1">
    <property type="nucleotide sequence ID" value="NZ_AP027149.1"/>
</dbReference>
<evidence type="ECO:0000256" key="3">
    <source>
        <dbReference type="ARBA" id="ARBA00022989"/>
    </source>
</evidence>
<keyword evidence="1 5" id="KW-1003">Cell membrane</keyword>
<dbReference type="KEGG" id="mbry:B1812_11010"/>
<dbReference type="STRING" id="655015.B1812_11010"/>